<proteinExistence type="predicted"/>
<keyword evidence="3" id="KW-0560">Oxidoreductase</keyword>
<dbReference type="PANTHER" id="PTHR11771">
    <property type="entry name" value="LIPOXYGENASE"/>
    <property type="match status" value="1"/>
</dbReference>
<dbReference type="AlphaFoldDB" id="A0A8J9ZWW5"/>
<name>A0A8J9ZWW5_BRALA</name>
<reference evidence="5" key="1">
    <citation type="submission" date="2022-01" db="EMBL/GenBank/DDBJ databases">
        <authorList>
            <person name="Braso-Vives M."/>
        </authorList>
    </citation>
    <scope>NUCLEOTIDE SEQUENCE</scope>
</reference>
<evidence type="ECO:0000259" key="4">
    <source>
        <dbReference type="PROSITE" id="PS51393"/>
    </source>
</evidence>
<dbReference type="PRINTS" id="PR00087">
    <property type="entry name" value="LIPOXYGENASE"/>
</dbReference>
<feature type="domain" description="Lipoxygenase" evidence="4">
    <location>
        <begin position="143"/>
        <end position="685"/>
    </location>
</feature>
<evidence type="ECO:0000256" key="1">
    <source>
        <dbReference type="ARBA" id="ARBA00022723"/>
    </source>
</evidence>
<evidence type="ECO:0000313" key="5">
    <source>
        <dbReference type="EMBL" id="CAH1263702.1"/>
    </source>
</evidence>
<dbReference type="Gene3D" id="1.20.245.10">
    <property type="entry name" value="Lipoxygenase-1, Domain 5"/>
    <property type="match status" value="1"/>
</dbReference>
<keyword evidence="1" id="KW-0479">Metal-binding</keyword>
<evidence type="ECO:0000313" key="6">
    <source>
        <dbReference type="Proteomes" id="UP000838412"/>
    </source>
</evidence>
<dbReference type="InterPro" id="IPR000907">
    <property type="entry name" value="LipOase"/>
</dbReference>
<dbReference type="SUPFAM" id="SSF48484">
    <property type="entry name" value="Lipoxigenase"/>
    <property type="match status" value="1"/>
</dbReference>
<dbReference type="OrthoDB" id="407298at2759"/>
<evidence type="ECO:0000256" key="2">
    <source>
        <dbReference type="ARBA" id="ARBA00022964"/>
    </source>
</evidence>
<keyword evidence="6" id="KW-1185">Reference proteome</keyword>
<dbReference type="Gene3D" id="3.10.450.60">
    <property type="match status" value="1"/>
</dbReference>
<evidence type="ECO:0000256" key="3">
    <source>
        <dbReference type="ARBA" id="ARBA00023002"/>
    </source>
</evidence>
<sequence length="685" mass="77507">MVCTSPFNWTKEPVGPVSAVGTAAVHRPETITMGNKSSSTDPTCHIKTEKAAGGPIFVVFEDISGNRTEATKLSLWKNSVTPSDIQLRERVTEMEIWSEGKGHTYVDTVKISSLSDVEVYTFPVQRLLKPGAGNRLFVPPYDCCLPQTDPHPAQRRRELSQKKKDFQMTTLADGCPVQVAGSPREAMWTQEYKKAYFNIRDRCKSDELLLRMTRRGQVKKLGNFPDLYKLGFKVPQGMENWWFDKVFGQQRLQGLVPNLIKLCKEIPASFNVTEEMVKAVLKDVSLKQALQDKRLYLTDLTMLKGVKCIDGNVLCAPMALFFVDDEGDLMPIAIQLFSNGPEKFSHNVFLPTDPPYTWLLVKMWYNLAEASWHLACGNFGFSRLAMESVALCAHRTLSVSHPVFRLLAPHFNQLIPANRETLRIIDQGQWMDETTRIGRVGFIDILQRGWKSHWRMNVEGNLPRDLENREVDDKTALRNYHYRDDALPIWHAIEKYARTVLKAYYDTPNKVTEDHELRAWRVEMTKAVAEGGAGIQGVPGEGEFRTIDDVIATVTSVIFTCTVSHAVSLQMYSQCAFPPNYPLNLVGSPITDKKPLTIEDVLKYLPTKEETLRVMSVTRFLSCKGNLKNTLGDLDNTFLFTPAGKAAVKRFREELATISASNKKKDRNPPYSFLDPDVIQTSCCF</sequence>
<gene>
    <name evidence="5" type="primary">ALOX15B</name>
    <name evidence="5" type="ORF">BLAG_LOCUS18312</name>
</gene>
<dbReference type="InterPro" id="IPR036226">
    <property type="entry name" value="LipOase_C_sf"/>
</dbReference>
<dbReference type="Pfam" id="PF00305">
    <property type="entry name" value="Lipoxygenase"/>
    <property type="match status" value="1"/>
</dbReference>
<dbReference type="InterPro" id="IPR020834">
    <property type="entry name" value="LipOase_CS"/>
</dbReference>
<protein>
    <submittedName>
        <fullName evidence="5">ALOX15B protein</fullName>
    </submittedName>
</protein>
<dbReference type="GO" id="GO:0046872">
    <property type="term" value="F:metal ion binding"/>
    <property type="evidence" value="ECO:0007669"/>
    <property type="project" value="UniProtKB-KW"/>
</dbReference>
<dbReference type="GO" id="GO:0034440">
    <property type="term" value="P:lipid oxidation"/>
    <property type="evidence" value="ECO:0007669"/>
    <property type="project" value="InterPro"/>
</dbReference>
<dbReference type="GO" id="GO:0016702">
    <property type="term" value="F:oxidoreductase activity, acting on single donors with incorporation of molecular oxygen, incorporation of two atoms of oxygen"/>
    <property type="evidence" value="ECO:0007669"/>
    <property type="project" value="InterPro"/>
</dbReference>
<dbReference type="Proteomes" id="UP000838412">
    <property type="component" value="Chromosome 4"/>
</dbReference>
<dbReference type="PROSITE" id="PS51393">
    <property type="entry name" value="LIPOXYGENASE_3"/>
    <property type="match status" value="1"/>
</dbReference>
<accession>A0A8J9ZWW5</accession>
<dbReference type="PROSITE" id="PS00081">
    <property type="entry name" value="LIPOXYGENASE_2"/>
    <property type="match status" value="1"/>
</dbReference>
<keyword evidence="2" id="KW-0223">Dioxygenase</keyword>
<organism evidence="5 6">
    <name type="scientific">Branchiostoma lanceolatum</name>
    <name type="common">Common lancelet</name>
    <name type="synonym">Amphioxus lanceolatum</name>
    <dbReference type="NCBI Taxonomy" id="7740"/>
    <lineage>
        <taxon>Eukaryota</taxon>
        <taxon>Metazoa</taxon>
        <taxon>Chordata</taxon>
        <taxon>Cephalochordata</taxon>
        <taxon>Leptocardii</taxon>
        <taxon>Amphioxiformes</taxon>
        <taxon>Branchiostomatidae</taxon>
        <taxon>Branchiostoma</taxon>
    </lineage>
</organism>
<dbReference type="InterPro" id="IPR013819">
    <property type="entry name" value="LipOase_C"/>
</dbReference>
<dbReference type="EMBL" id="OV696689">
    <property type="protein sequence ID" value="CAH1263702.1"/>
    <property type="molecule type" value="Genomic_DNA"/>
</dbReference>